<evidence type="ECO:0000313" key="1">
    <source>
        <dbReference type="EMBL" id="SBV94307.1"/>
    </source>
</evidence>
<proteinExistence type="predicted"/>
<dbReference type="EMBL" id="FLUQ01000001">
    <property type="protein sequence ID" value="SBV94307.1"/>
    <property type="molecule type" value="Genomic_DNA"/>
</dbReference>
<accession>A0A212J4G9</accession>
<dbReference type="AlphaFoldDB" id="A0A212J4G9"/>
<name>A0A212J4G9_9DELT</name>
<organism evidence="1">
    <name type="scientific">uncultured delta proteobacterium</name>
    <dbReference type="NCBI Taxonomy" id="34034"/>
    <lineage>
        <taxon>Bacteria</taxon>
        <taxon>Deltaproteobacteria</taxon>
        <taxon>environmental samples</taxon>
    </lineage>
</organism>
<gene>
    <name evidence="1" type="ORF">KL86DPRO_10676</name>
</gene>
<protein>
    <submittedName>
        <fullName evidence="1">Uncharacterized protein</fullName>
    </submittedName>
</protein>
<reference evidence="1" key="1">
    <citation type="submission" date="2016-04" db="EMBL/GenBank/DDBJ databases">
        <authorList>
            <person name="Evans L.H."/>
            <person name="Alamgir A."/>
            <person name="Owens N."/>
            <person name="Weber N.D."/>
            <person name="Virtaneva K."/>
            <person name="Barbian K."/>
            <person name="Babar A."/>
            <person name="Rosenke K."/>
        </authorList>
    </citation>
    <scope>NUCLEOTIDE SEQUENCE</scope>
    <source>
        <strain evidence="1">86</strain>
    </source>
</reference>
<sequence>MPTPVSTLPPVFTWQPAPVKDRTQMQKNKTDTGRILMGSLGRMWLHKQDHTCFFAL</sequence>